<comment type="caution">
    <text evidence="2">The sequence shown here is derived from an EMBL/GenBank/DDBJ whole genome shotgun (WGS) entry which is preliminary data.</text>
</comment>
<feature type="region of interest" description="Disordered" evidence="1">
    <location>
        <begin position="613"/>
        <end position="662"/>
    </location>
</feature>
<name>A0A1E5R7R7_9ASCO</name>
<dbReference type="InterPro" id="IPR006353">
    <property type="entry name" value="HAD-SF_hydro_IIA_CECR5"/>
</dbReference>
<dbReference type="EMBL" id="LPNM01000009">
    <property type="protein sequence ID" value="OEJ82937.1"/>
    <property type="molecule type" value="Genomic_DNA"/>
</dbReference>
<gene>
    <name evidence="2" type="ORF">AWRI3579_g3183</name>
</gene>
<keyword evidence="3" id="KW-1185">Reference proteome</keyword>
<dbReference type="GO" id="GO:0046474">
    <property type="term" value="P:glycerophospholipid biosynthetic process"/>
    <property type="evidence" value="ECO:0007669"/>
    <property type="project" value="TreeGrafter"/>
</dbReference>
<dbReference type="PANTHER" id="PTHR14269">
    <property type="entry name" value="CDP-DIACYLGLYCEROL--GLYCEROL-3-PHOSPHATE 3-PHOSPHATIDYLTRANSFERASE-RELATED"/>
    <property type="match status" value="1"/>
</dbReference>
<feature type="compositionally biased region" description="Basic and acidic residues" evidence="1">
    <location>
        <begin position="215"/>
        <end position="234"/>
    </location>
</feature>
<feature type="compositionally biased region" description="Basic and acidic residues" evidence="1">
    <location>
        <begin position="17"/>
        <end position="32"/>
    </location>
</feature>
<proteinExistence type="predicted"/>
<evidence type="ECO:0000313" key="3">
    <source>
        <dbReference type="Proteomes" id="UP000095728"/>
    </source>
</evidence>
<dbReference type="FunFam" id="3.40.50.1000:FF:000069">
    <property type="entry name" value="HAD-superfamily subfamily IIA hydrolase"/>
    <property type="match status" value="1"/>
</dbReference>
<dbReference type="GO" id="GO:0005739">
    <property type="term" value="C:mitochondrion"/>
    <property type="evidence" value="ECO:0007669"/>
    <property type="project" value="TreeGrafter"/>
</dbReference>
<dbReference type="InterPro" id="IPR023214">
    <property type="entry name" value="HAD_sf"/>
</dbReference>
<dbReference type="AlphaFoldDB" id="A0A1E5R7R7"/>
<feature type="region of interest" description="Disordered" evidence="1">
    <location>
        <begin position="261"/>
        <end position="293"/>
    </location>
</feature>
<reference evidence="3" key="1">
    <citation type="journal article" date="2016" name="Genome Announc.">
        <title>Genome sequences of three species of Hanseniaspora isolated from spontaneous wine fermentations.</title>
        <authorList>
            <person name="Sternes P.R."/>
            <person name="Lee D."/>
            <person name="Kutyna D.R."/>
            <person name="Borneman A.R."/>
        </authorList>
    </citation>
    <scope>NUCLEOTIDE SEQUENCE [LARGE SCALE GENOMIC DNA]</scope>
    <source>
        <strain evidence="3">AWRI3579</strain>
    </source>
</reference>
<dbReference type="OrthoDB" id="10251048at2759"/>
<feature type="compositionally biased region" description="Basic and acidic residues" evidence="1">
    <location>
        <begin position="93"/>
        <end position="105"/>
    </location>
</feature>
<dbReference type="InterPro" id="IPR036412">
    <property type="entry name" value="HAD-like_sf"/>
</dbReference>
<evidence type="ECO:0000313" key="2">
    <source>
        <dbReference type="EMBL" id="OEJ82937.1"/>
    </source>
</evidence>
<feature type="compositionally biased region" description="Acidic residues" evidence="1">
    <location>
        <begin position="238"/>
        <end position="247"/>
    </location>
</feature>
<dbReference type="PANTHER" id="PTHR14269:SF4">
    <property type="entry name" value="CAT EYE SYNDROME CRITICAL REGION PROTEIN 5"/>
    <property type="match status" value="1"/>
</dbReference>
<feature type="compositionally biased region" description="Low complexity" evidence="1">
    <location>
        <begin position="1"/>
        <end position="13"/>
    </location>
</feature>
<evidence type="ECO:0000256" key="1">
    <source>
        <dbReference type="SAM" id="MobiDB-lite"/>
    </source>
</evidence>
<organism evidence="2 3">
    <name type="scientific">Hanseniaspora osmophila</name>
    <dbReference type="NCBI Taxonomy" id="56408"/>
    <lineage>
        <taxon>Eukaryota</taxon>
        <taxon>Fungi</taxon>
        <taxon>Dikarya</taxon>
        <taxon>Ascomycota</taxon>
        <taxon>Saccharomycotina</taxon>
        <taxon>Saccharomycetes</taxon>
        <taxon>Saccharomycodales</taxon>
        <taxon>Saccharomycodaceae</taxon>
        <taxon>Hanseniaspora</taxon>
    </lineage>
</organism>
<feature type="compositionally biased region" description="Polar residues" evidence="1">
    <location>
        <begin position="203"/>
        <end position="213"/>
    </location>
</feature>
<dbReference type="InterPro" id="IPR006357">
    <property type="entry name" value="HAD-SF_hydro_IIA"/>
</dbReference>
<dbReference type="Gene3D" id="3.40.50.1000">
    <property type="entry name" value="HAD superfamily/HAD-like"/>
    <property type="match status" value="3"/>
</dbReference>
<feature type="region of interest" description="Disordered" evidence="1">
    <location>
        <begin position="1"/>
        <end position="128"/>
    </location>
</feature>
<dbReference type="SUPFAM" id="SSF56784">
    <property type="entry name" value="HAD-like"/>
    <property type="match status" value="2"/>
</dbReference>
<dbReference type="STRING" id="56408.A0A1E5R7R7"/>
<accession>A0A1E5R7R7</accession>
<dbReference type="Pfam" id="PF13242">
    <property type="entry name" value="Hydrolase_like"/>
    <property type="match status" value="1"/>
</dbReference>
<sequence length="753" mass="84230">MTNENTNSKNNSNIDQENDKYIQDTFDKKRPITENTDDTIKIATKIESFSSDGEGDDNDDDDEDDANKAKVFGSEEDNKVTGKLNTSNENESSEQKTETRPKRTESFLNNDGIDQLKPRQRKERVSSLSLTDQVFNNLQMSSSGTGIAGSRRSSAISINSNLANNTSNLDSLVSPRQSQSSRRPSVSFNNNFNNNNNNNNNNSTAGTAFNNPFNADKENDALVDEPHAPEDKSKMFTLEDDDNDENDLEGRAMSNESVGSGVLKRNSSLNNGRRGSMRVSRSSSISHHKLHNQRKTIIDHERVASYAFAFDIDGVLIRGKETIPEAVKAMDLLNGNNKYNIKVPYIFITNGGGNDEKLRCENLSKRLHCDIQVDQIIQGHTPMKSLVGIYENVLVVGGIEDNCRKIAEKYGFKNVYIPFDILNWNPNVTPYYKLSEEEKKFCKKDVDFSKTKIDAILVFADSRNWNVDQQIILELLMSKNGTMGTSDAPDFDKGPELYFAHSDFVWATDYKLNRYGMGALQISIAALYQESTGKPLKVNRFGKPQRGTFRFAEKVLSNWRRETLENEFEQMRMNSVSSASGAPDDSDFVRTNSHTFLSPRGSVAEHAIAEDPIAEEEEETADTHGSKAQKTTTSNSVSSATSSQIADEVPAPSEIDPDNDDGIFFEGYSNELILPPASTVYFVGDTPESDIRFANSHDDSWFSILVKTGVYQDGSIPKYKPKKIVNTVLDAVKFAMDREQAKELEEWNAQFDD</sequence>
<dbReference type="NCBIfam" id="TIGR01460">
    <property type="entry name" value="HAD-SF-IIA"/>
    <property type="match status" value="1"/>
</dbReference>
<feature type="compositionally biased region" description="Low complexity" evidence="1">
    <location>
        <begin position="273"/>
        <end position="285"/>
    </location>
</feature>
<dbReference type="NCBIfam" id="TIGR01456">
    <property type="entry name" value="CECR5"/>
    <property type="match status" value="1"/>
</dbReference>
<dbReference type="InterPro" id="IPR050324">
    <property type="entry name" value="CDP-alcohol_PTase-I"/>
</dbReference>
<feature type="compositionally biased region" description="Low complexity" evidence="1">
    <location>
        <begin position="631"/>
        <end position="643"/>
    </location>
</feature>
<protein>
    <submittedName>
        <fullName evidence="2">Uncharacterized protein</fullName>
    </submittedName>
</protein>
<dbReference type="InParanoid" id="A0A1E5R7R7"/>
<feature type="compositionally biased region" description="Low complexity" evidence="1">
    <location>
        <begin position="162"/>
        <end position="202"/>
    </location>
</feature>
<feature type="region of interest" description="Disordered" evidence="1">
    <location>
        <begin position="162"/>
        <end position="249"/>
    </location>
</feature>
<dbReference type="Proteomes" id="UP000095728">
    <property type="component" value="Unassembled WGS sequence"/>
</dbReference>
<feature type="compositionally biased region" description="Acidic residues" evidence="1">
    <location>
        <begin position="53"/>
        <end position="65"/>
    </location>
</feature>
<feature type="region of interest" description="Disordered" evidence="1">
    <location>
        <begin position="572"/>
        <end position="595"/>
    </location>
</feature>
<dbReference type="Pfam" id="PF13344">
    <property type="entry name" value="Hydrolase_6"/>
    <property type="match status" value="1"/>
</dbReference>